<dbReference type="NCBIfam" id="NF004476">
    <property type="entry name" value="PRK05813.1"/>
    <property type="match status" value="1"/>
</dbReference>
<dbReference type="Proteomes" id="UP000192790">
    <property type="component" value="Unassembled WGS sequence"/>
</dbReference>
<dbReference type="PROSITE" id="PS50935">
    <property type="entry name" value="SSB"/>
    <property type="match status" value="2"/>
</dbReference>
<dbReference type="OrthoDB" id="9780175at2"/>
<name>A0A1W2BUW1_9FIRM</name>
<accession>A0A1W2BUW1</accession>
<evidence type="ECO:0000256" key="1">
    <source>
        <dbReference type="ARBA" id="ARBA00023125"/>
    </source>
</evidence>
<reference evidence="3 4" key="1">
    <citation type="submission" date="2017-04" db="EMBL/GenBank/DDBJ databases">
        <authorList>
            <person name="Afonso C.L."/>
            <person name="Miller P.J."/>
            <person name="Scott M.A."/>
            <person name="Spackman E."/>
            <person name="Goraichik I."/>
            <person name="Dimitrov K.M."/>
            <person name="Suarez D.L."/>
            <person name="Swayne D.E."/>
        </authorList>
    </citation>
    <scope>NUCLEOTIDE SEQUENCE [LARGE SCALE GENOMIC DNA]</scope>
    <source>
        <strain evidence="3 4">DSM 12816</strain>
    </source>
</reference>
<dbReference type="InterPro" id="IPR012340">
    <property type="entry name" value="NA-bd_OB-fold"/>
</dbReference>
<proteinExistence type="predicted"/>
<dbReference type="RefSeq" id="WP_084235081.1">
    <property type="nucleotide sequence ID" value="NZ_FWXW01000006.1"/>
</dbReference>
<dbReference type="CDD" id="cd04496">
    <property type="entry name" value="SSB_OBF"/>
    <property type="match status" value="1"/>
</dbReference>
<keyword evidence="4" id="KW-1185">Reference proteome</keyword>
<dbReference type="EMBL" id="FWXW01000006">
    <property type="protein sequence ID" value="SMC76763.1"/>
    <property type="molecule type" value="Genomic_DNA"/>
</dbReference>
<keyword evidence="1 2" id="KW-0238">DNA-binding</keyword>
<sequence>MESNRNENSARLRGIAGGQPVFSHETHGERFYTFPLEVKRLSGIADRLNVVAPGPLAEPDTVRPGGMLEITGELRSFNNKSGKGNRLVITVFAKEVKKTDELFYNYILLSGSLCKAPVFRRTPLGRDICDLMLAVNRKYGRADYLPCIAWGQLAAETKDLDVGAMLRLEGRVQSRSYVKTENGASQERTAYEVSVMKLLGPEEEQN</sequence>
<protein>
    <submittedName>
        <fullName evidence="3">Single-strand binding protein family protein</fullName>
    </submittedName>
</protein>
<dbReference type="InterPro" id="IPR000424">
    <property type="entry name" value="Primosome_PriB/ssb"/>
</dbReference>
<dbReference type="AlphaFoldDB" id="A0A1W2BUW1"/>
<gene>
    <name evidence="3" type="ORF">SAMN02745168_2407</name>
</gene>
<evidence type="ECO:0000313" key="3">
    <source>
        <dbReference type="EMBL" id="SMC76763.1"/>
    </source>
</evidence>
<dbReference type="STRING" id="1122930.SAMN02745168_2407"/>
<dbReference type="Gene3D" id="2.40.50.140">
    <property type="entry name" value="Nucleic acid-binding proteins"/>
    <property type="match status" value="2"/>
</dbReference>
<evidence type="ECO:0000256" key="2">
    <source>
        <dbReference type="PROSITE-ProRule" id="PRU00252"/>
    </source>
</evidence>
<dbReference type="GO" id="GO:0003697">
    <property type="term" value="F:single-stranded DNA binding"/>
    <property type="evidence" value="ECO:0007669"/>
    <property type="project" value="InterPro"/>
</dbReference>
<dbReference type="Pfam" id="PF00436">
    <property type="entry name" value="SSB"/>
    <property type="match status" value="1"/>
</dbReference>
<evidence type="ECO:0000313" key="4">
    <source>
        <dbReference type="Proteomes" id="UP000192790"/>
    </source>
</evidence>
<organism evidence="3 4">
    <name type="scientific">Papillibacter cinnamivorans DSM 12816</name>
    <dbReference type="NCBI Taxonomy" id="1122930"/>
    <lineage>
        <taxon>Bacteria</taxon>
        <taxon>Bacillati</taxon>
        <taxon>Bacillota</taxon>
        <taxon>Clostridia</taxon>
        <taxon>Eubacteriales</taxon>
        <taxon>Oscillospiraceae</taxon>
        <taxon>Papillibacter</taxon>
    </lineage>
</organism>
<dbReference type="SUPFAM" id="SSF50249">
    <property type="entry name" value="Nucleic acid-binding proteins"/>
    <property type="match status" value="1"/>
</dbReference>